<dbReference type="SUPFAM" id="SSF51445">
    <property type="entry name" value="(Trans)glycosidases"/>
    <property type="match status" value="1"/>
</dbReference>
<dbReference type="PANTHER" id="PTHR11177">
    <property type="entry name" value="CHITINASE"/>
    <property type="match status" value="1"/>
</dbReference>
<gene>
    <name evidence="9" type="ORF">B0T10DRAFT_572385</name>
</gene>
<feature type="disulfide bond" evidence="3">
    <location>
        <begin position="142"/>
        <end position="146"/>
    </location>
</feature>
<dbReference type="CDD" id="cd00035">
    <property type="entry name" value="ChtBD1"/>
    <property type="match status" value="1"/>
</dbReference>
<evidence type="ECO:0000256" key="1">
    <source>
        <dbReference type="ARBA" id="ARBA00012729"/>
    </source>
</evidence>
<evidence type="ECO:0000259" key="7">
    <source>
        <dbReference type="PROSITE" id="PS50941"/>
    </source>
</evidence>
<feature type="domain" description="Chitin-binding type-1" evidence="7">
    <location>
        <begin position="105"/>
        <end position="148"/>
    </location>
</feature>
<dbReference type="Pfam" id="PF00704">
    <property type="entry name" value="Glyco_hydro_18"/>
    <property type="match status" value="1"/>
</dbReference>
<protein>
    <recommendedName>
        <fullName evidence="1">chitinase</fullName>
        <ecNumber evidence="1">3.2.1.14</ecNumber>
    </recommendedName>
</protein>
<evidence type="ECO:0000259" key="8">
    <source>
        <dbReference type="PROSITE" id="PS51910"/>
    </source>
</evidence>
<dbReference type="GO" id="GO:0008061">
    <property type="term" value="F:chitin binding"/>
    <property type="evidence" value="ECO:0007669"/>
    <property type="project" value="UniProtKB-UniRule"/>
</dbReference>
<dbReference type="InterPro" id="IPR018371">
    <property type="entry name" value="Chitin-binding_1_CS"/>
</dbReference>
<dbReference type="Gene3D" id="3.30.60.10">
    <property type="entry name" value="Endochitinase-like"/>
    <property type="match status" value="2"/>
</dbReference>
<keyword evidence="3" id="KW-1015">Disulfide bond</keyword>
<dbReference type="OrthoDB" id="73875at2759"/>
<evidence type="ECO:0000256" key="6">
    <source>
        <dbReference type="SAM" id="SignalP"/>
    </source>
</evidence>
<feature type="domain" description="GH18" evidence="8">
    <location>
        <begin position="160"/>
        <end position="265"/>
    </location>
</feature>
<feature type="disulfide bond" evidence="3">
    <location>
        <begin position="124"/>
        <end position="138"/>
    </location>
</feature>
<dbReference type="Proteomes" id="UP000777438">
    <property type="component" value="Unassembled WGS sequence"/>
</dbReference>
<keyword evidence="5" id="KW-1133">Transmembrane helix</keyword>
<dbReference type="PROSITE" id="PS50941">
    <property type="entry name" value="CHIT_BIND_I_2"/>
    <property type="match status" value="2"/>
</dbReference>
<reference evidence="9 10" key="1">
    <citation type="journal article" date="2021" name="Nat. Commun.">
        <title>Genetic determinants of endophytism in the Arabidopsis root mycobiome.</title>
        <authorList>
            <person name="Mesny F."/>
            <person name="Miyauchi S."/>
            <person name="Thiergart T."/>
            <person name="Pickel B."/>
            <person name="Atanasova L."/>
            <person name="Karlsson M."/>
            <person name="Huettel B."/>
            <person name="Barry K.W."/>
            <person name="Haridas S."/>
            <person name="Chen C."/>
            <person name="Bauer D."/>
            <person name="Andreopoulos W."/>
            <person name="Pangilinan J."/>
            <person name="LaButti K."/>
            <person name="Riley R."/>
            <person name="Lipzen A."/>
            <person name="Clum A."/>
            <person name="Drula E."/>
            <person name="Henrissat B."/>
            <person name="Kohler A."/>
            <person name="Grigoriev I.V."/>
            <person name="Martin F.M."/>
            <person name="Hacquard S."/>
        </authorList>
    </citation>
    <scope>NUCLEOTIDE SEQUENCE [LARGE SCALE GENOMIC DNA]</scope>
    <source>
        <strain evidence="9 10">MPI-CAGE-CH-0241</strain>
    </source>
</reference>
<dbReference type="SMART" id="SM00270">
    <property type="entry name" value="ChtBD1"/>
    <property type="match status" value="2"/>
</dbReference>
<proteinExistence type="predicted"/>
<organism evidence="9 10">
    <name type="scientific">Thelonectria olida</name>
    <dbReference type="NCBI Taxonomy" id="1576542"/>
    <lineage>
        <taxon>Eukaryota</taxon>
        <taxon>Fungi</taxon>
        <taxon>Dikarya</taxon>
        <taxon>Ascomycota</taxon>
        <taxon>Pezizomycotina</taxon>
        <taxon>Sordariomycetes</taxon>
        <taxon>Hypocreomycetidae</taxon>
        <taxon>Hypocreales</taxon>
        <taxon>Nectriaceae</taxon>
        <taxon>Thelonectria</taxon>
    </lineage>
</organism>
<dbReference type="InterPro" id="IPR011583">
    <property type="entry name" value="Chitinase_II/V-like_cat"/>
</dbReference>
<feature type="disulfide bond" evidence="3">
    <location>
        <begin position="119"/>
        <end position="131"/>
    </location>
</feature>
<evidence type="ECO:0000313" key="9">
    <source>
        <dbReference type="EMBL" id="KAH6867367.1"/>
    </source>
</evidence>
<dbReference type="GO" id="GO:0005975">
    <property type="term" value="P:carbohydrate metabolic process"/>
    <property type="evidence" value="ECO:0007669"/>
    <property type="project" value="InterPro"/>
</dbReference>
<accession>A0A9P8VN64</accession>
<dbReference type="Gene3D" id="3.20.20.80">
    <property type="entry name" value="Glycosidases"/>
    <property type="match status" value="1"/>
</dbReference>
<comment type="caution">
    <text evidence="3">Lacks conserved residue(s) required for the propagation of feature annotation.</text>
</comment>
<feature type="domain" description="Chitin-binding type-1" evidence="7">
    <location>
        <begin position="66"/>
        <end position="104"/>
    </location>
</feature>
<feature type="chain" id="PRO_5040290993" description="chitinase" evidence="6">
    <location>
        <begin position="31"/>
        <end position="1074"/>
    </location>
</feature>
<feature type="compositionally biased region" description="Low complexity" evidence="4">
    <location>
        <begin position="705"/>
        <end position="717"/>
    </location>
</feature>
<dbReference type="CDD" id="cd00598">
    <property type="entry name" value="GH18_chitinase-like"/>
    <property type="match status" value="1"/>
</dbReference>
<dbReference type="SMART" id="SM00636">
    <property type="entry name" value="Glyco_18"/>
    <property type="match status" value="1"/>
</dbReference>
<dbReference type="InterPro" id="IPR001223">
    <property type="entry name" value="Glyco_hydro18_cat"/>
</dbReference>
<feature type="region of interest" description="Disordered" evidence="4">
    <location>
        <begin position="697"/>
        <end position="731"/>
    </location>
</feature>
<comment type="caution">
    <text evidence="9">The sequence shown here is derived from an EMBL/GenBank/DDBJ whole genome shotgun (WGS) entry which is preliminary data.</text>
</comment>
<feature type="disulfide bond" evidence="3">
    <location>
        <begin position="75"/>
        <end position="87"/>
    </location>
</feature>
<keyword evidence="2 3" id="KW-0147">Chitin-binding</keyword>
<dbReference type="EMBL" id="JAGPYM010000106">
    <property type="protein sequence ID" value="KAH6867367.1"/>
    <property type="molecule type" value="Genomic_DNA"/>
</dbReference>
<dbReference type="InterPro" id="IPR050314">
    <property type="entry name" value="Glycosyl_Hydrlase_18"/>
</dbReference>
<dbReference type="InterPro" id="IPR001002">
    <property type="entry name" value="Chitin-bd_1"/>
</dbReference>
<sequence length="1074" mass="118213">MASSLDHQRLSLFALLTFLCSFLHFSPVLGYAQGHARHDHLHHLHDHYPRAVTLAATTASSSGQNDFTCGPDTPCSNEACCGEDGWCGYDPNYCGDGCQSNCDAKAECGQFAETAGKTCPLNVCCSQHGFCGTTAGFCNNGCQSNCDSPKPNAAPSNPQKVVIGYWETWNMVKPCGIMGPGEIPVELLTHLFVSFGYINSNLQTIGNVKSRNPNLKIVIALGGWTFSDPGPWQDKFPSLASTKENRATFINNLLGFLSEYGYDGVGNTKVRIDYSNVAGYWNAAVDSPGIQSGDSLSRRIAKRFFANSQADWRTMYKNAKVHGGDGERFIEKNIDTPLFWDTVQDCEFDGEDYELGFGAHVGGTLNADFTYGFSMIASMGNVFDVKQANGWLNVMESRILHFPSEASPVKLKGHTLSPSGNSWLSFQPYYKIDYMLASFNDTAGGSGSPSAPYFDGKLSTRIKSDFGGFNVNFPPNPSDRLGTRNVDRENNRVSMGNDNVIYNSGSAGGRFALSTWLGFGLKIDLGLFSDRRHFEIPIIDVCPPHSEPGTLTKWTFFPSPSLTPETCLNTSVSTIALQNYEMDDDKTIGWNESKALPYIVSDSQRKGDDNSCYRDQPSMGEDRAWGYGSDSNINPVMYMDEEAAKAIQDSNEELSCSTCLVCGKDRKKNNLCCGCANMDLDFGYTDIPTCESCAPEVDTGGPWPGRRSASSLSSRGAPELADGEGVSGLEKRVDGEATLSPKSIRVCPTAAGASGRKLTLYAKKWKYPAFPDNRKFQWENIEGGKWDSISRYWGNTSMSCSDWTVDGLQPHDTAWIEDANGDLEEVRANYQTEHDFEGQLIADFFNQWLDKGKIENQTPAPSNPTPKVPCRFTIQWILNQKTSWPWKLDGKSRAFIHLLLAELGNASNLDRLAILKGRPNRMKGGMFGGKQSTSLVVYAGMSAEKQLLATKEMGMVFEYMNNPTIWAKFCDTYEAMYKLFGDFDTFYATQGSGVTIPSLQKEWKEYIEVVLTSMVLRSKTAFELQTIIAIGGIFSFVPSMAIHGIHWVKNIGINQPKIRIDGTCLNLGAISNDG</sequence>
<dbReference type="EC" id="3.2.1.14" evidence="1"/>
<keyword evidence="5" id="KW-0812">Transmembrane</keyword>
<feature type="disulfide bond" evidence="3">
    <location>
        <begin position="80"/>
        <end position="94"/>
    </location>
</feature>
<dbReference type="GO" id="GO:0008843">
    <property type="term" value="F:endochitinase activity"/>
    <property type="evidence" value="ECO:0007669"/>
    <property type="project" value="UniProtKB-EC"/>
</dbReference>
<feature type="disulfide bond" evidence="3">
    <location>
        <begin position="98"/>
        <end position="102"/>
    </location>
</feature>
<dbReference type="InterPro" id="IPR036861">
    <property type="entry name" value="Endochitinase-like_sf"/>
</dbReference>
<keyword evidence="10" id="KW-1185">Reference proteome</keyword>
<keyword evidence="5" id="KW-0472">Membrane</keyword>
<feature type="signal peptide" evidence="6">
    <location>
        <begin position="1"/>
        <end position="30"/>
    </location>
</feature>
<dbReference type="InterPro" id="IPR017853">
    <property type="entry name" value="GH"/>
</dbReference>
<dbReference type="SUPFAM" id="SSF57016">
    <property type="entry name" value="Plant lectins/antimicrobial peptides"/>
    <property type="match status" value="2"/>
</dbReference>
<evidence type="ECO:0000256" key="4">
    <source>
        <dbReference type="SAM" id="MobiDB-lite"/>
    </source>
</evidence>
<dbReference type="PANTHER" id="PTHR11177:SF397">
    <property type="entry name" value="CHITINASE"/>
    <property type="match status" value="1"/>
</dbReference>
<evidence type="ECO:0000256" key="5">
    <source>
        <dbReference type="SAM" id="Phobius"/>
    </source>
</evidence>
<evidence type="ECO:0000313" key="10">
    <source>
        <dbReference type="Proteomes" id="UP000777438"/>
    </source>
</evidence>
<keyword evidence="6" id="KW-0732">Signal</keyword>
<name>A0A9P8VN64_9HYPO</name>
<evidence type="ECO:0000256" key="3">
    <source>
        <dbReference type="PROSITE-ProRule" id="PRU00261"/>
    </source>
</evidence>
<evidence type="ECO:0000256" key="2">
    <source>
        <dbReference type="ARBA" id="ARBA00022669"/>
    </source>
</evidence>
<dbReference type="AlphaFoldDB" id="A0A9P8VN64"/>
<feature type="transmembrane region" description="Helical" evidence="5">
    <location>
        <begin position="1027"/>
        <end position="1048"/>
    </location>
</feature>
<dbReference type="PROSITE" id="PS00026">
    <property type="entry name" value="CHIT_BIND_I_1"/>
    <property type="match status" value="1"/>
</dbReference>
<dbReference type="Pfam" id="PF00187">
    <property type="entry name" value="Chitin_bind_1"/>
    <property type="match status" value="1"/>
</dbReference>
<dbReference type="PROSITE" id="PS51910">
    <property type="entry name" value="GH18_2"/>
    <property type="match status" value="1"/>
</dbReference>